<dbReference type="AlphaFoldDB" id="A0A1N7IH74"/>
<dbReference type="EMBL" id="FTNZ01000005">
    <property type="protein sequence ID" value="SIS36392.1"/>
    <property type="molecule type" value="Genomic_DNA"/>
</dbReference>
<dbReference type="Proteomes" id="UP000186106">
    <property type="component" value="Unassembled WGS sequence"/>
</dbReference>
<gene>
    <name evidence="1" type="ORF">EG359_11575</name>
    <name evidence="2" type="ORF">SAMN05421768_105236</name>
</gene>
<reference evidence="2 3" key="1">
    <citation type="submission" date="2017-01" db="EMBL/GenBank/DDBJ databases">
        <authorList>
            <person name="Mah S.A."/>
            <person name="Swanson W.J."/>
            <person name="Moy G.W."/>
            <person name="Vacquier V.D."/>
        </authorList>
    </citation>
    <scope>NUCLEOTIDE SEQUENCE [LARGE SCALE GENOMIC DNA]</scope>
    <source>
        <strain evidence="2 3">DSM 16927</strain>
    </source>
</reference>
<organism evidence="2 3">
    <name type="scientific">Chryseobacterium joostei</name>
    <dbReference type="NCBI Taxonomy" id="112234"/>
    <lineage>
        <taxon>Bacteria</taxon>
        <taxon>Pseudomonadati</taxon>
        <taxon>Bacteroidota</taxon>
        <taxon>Flavobacteriia</taxon>
        <taxon>Flavobacteriales</taxon>
        <taxon>Weeksellaceae</taxon>
        <taxon>Chryseobacterium group</taxon>
        <taxon>Chryseobacterium</taxon>
    </lineage>
</organism>
<accession>A0A1N7IH74</accession>
<protein>
    <recommendedName>
        <fullName evidence="5">Outer membrane lipoprotein-sorting protein</fullName>
    </recommendedName>
</protein>
<dbReference type="STRING" id="112234.SAMN05421768_105236"/>
<evidence type="ECO:0000313" key="2">
    <source>
        <dbReference type="EMBL" id="SIS36392.1"/>
    </source>
</evidence>
<dbReference type="KEGG" id="cjt:EG359_11575"/>
<dbReference type="OrthoDB" id="756873at2"/>
<dbReference type="Proteomes" id="UP000279541">
    <property type="component" value="Chromosome"/>
</dbReference>
<sequence length="239" mass="27708">MRTFIFLLLVTSTNFFSQQLLTPKNVDINSKLIKDETSEAIWYTENAGSKTEIGSIITEFKKLSKTDLLIKTTVKMKQMPDASWIDSAIVKSANFQPVQHSSFNMMRNMALIYNKDKVTGYYLDKKTQQKEDIEIPAENYFDSSSYPMLIRFFPLKENTTAELSIFDYNPRAKKGIIKAYILEVKKTDLNGKKVWAVKTTDDISDKTTNVTYYIDPETRKIMKQDIEMNGKKMYMETIK</sequence>
<dbReference type="EMBL" id="CP033926">
    <property type="protein sequence ID" value="AZB00224.1"/>
    <property type="molecule type" value="Genomic_DNA"/>
</dbReference>
<reference evidence="1 4" key="2">
    <citation type="submission" date="2018-11" db="EMBL/GenBank/DDBJ databases">
        <title>Proposal to divide the Flavobacteriaceae and reorganize its genera based on Amino Acid Identity values calculated from whole genome sequences.</title>
        <authorList>
            <person name="Nicholson A.C."/>
            <person name="Gulvik C.A."/>
            <person name="Whitney A.M."/>
            <person name="Humrighouse B.W."/>
            <person name="Bell M."/>
            <person name="Holmes B."/>
            <person name="Steigerwalt A.G."/>
            <person name="Villarma A."/>
            <person name="Sheth M."/>
            <person name="Batra D."/>
            <person name="Pryor J."/>
            <person name="Bernardet J.-F."/>
            <person name="Hugo C."/>
            <person name="Kampfer P."/>
            <person name="Newman J."/>
            <person name="McQuiston J.R."/>
        </authorList>
    </citation>
    <scope>NUCLEOTIDE SEQUENCE [LARGE SCALE GENOMIC DNA]</scope>
    <source>
        <strain evidence="1 4">DSM 16927</strain>
    </source>
</reference>
<keyword evidence="4" id="KW-1185">Reference proteome</keyword>
<evidence type="ECO:0008006" key="5">
    <source>
        <dbReference type="Google" id="ProtNLM"/>
    </source>
</evidence>
<evidence type="ECO:0000313" key="1">
    <source>
        <dbReference type="EMBL" id="AZB00224.1"/>
    </source>
</evidence>
<name>A0A1N7IH74_9FLAO</name>
<dbReference type="RefSeq" id="WP_076354812.1">
    <property type="nucleotide sequence ID" value="NZ_CP033926.1"/>
</dbReference>
<dbReference type="InterPro" id="IPR021457">
    <property type="entry name" value="DUF3108"/>
</dbReference>
<evidence type="ECO:0000313" key="3">
    <source>
        <dbReference type="Proteomes" id="UP000186106"/>
    </source>
</evidence>
<dbReference type="Pfam" id="PF11306">
    <property type="entry name" value="DUF3108"/>
    <property type="match status" value="1"/>
</dbReference>
<evidence type="ECO:0000313" key="4">
    <source>
        <dbReference type="Proteomes" id="UP000279541"/>
    </source>
</evidence>
<proteinExistence type="predicted"/>